<dbReference type="PRINTS" id="PR00926">
    <property type="entry name" value="MITOCARRIER"/>
</dbReference>
<dbReference type="PROSITE" id="PS50222">
    <property type="entry name" value="EF_HAND_2"/>
    <property type="match status" value="2"/>
</dbReference>
<dbReference type="SUPFAM" id="SSF47473">
    <property type="entry name" value="EF-hand"/>
    <property type="match status" value="2"/>
</dbReference>
<dbReference type="AlphaFoldDB" id="A0A8J2W9Y4"/>
<dbReference type="GO" id="GO:0043490">
    <property type="term" value="P:malate-aspartate shuttle"/>
    <property type="evidence" value="ECO:0007669"/>
    <property type="project" value="TreeGrafter"/>
</dbReference>
<dbReference type="PANTHER" id="PTHR45678:SF9">
    <property type="entry name" value="CALCIUM-BINDING MITOCHONDRIAL CARRIER PROTEIN ARALAR1"/>
    <property type="match status" value="1"/>
</dbReference>
<dbReference type="InterPro" id="IPR023395">
    <property type="entry name" value="MCP_dom_sf"/>
</dbReference>
<feature type="repeat" description="Solcar" evidence="13">
    <location>
        <begin position="401"/>
        <end position="492"/>
    </location>
</feature>
<keyword evidence="6" id="KW-0677">Repeat</keyword>
<feature type="domain" description="EF-hand" evidence="14">
    <location>
        <begin position="162"/>
        <end position="197"/>
    </location>
</feature>
<dbReference type="FunFam" id="1.10.238.10:FF:000416">
    <property type="entry name" value="Aralar1, isoform F"/>
    <property type="match status" value="1"/>
</dbReference>
<dbReference type="InterPro" id="IPR011992">
    <property type="entry name" value="EF-hand-dom_pair"/>
</dbReference>
<dbReference type="SUPFAM" id="SSF103506">
    <property type="entry name" value="Mitochondrial carrier"/>
    <property type="match status" value="1"/>
</dbReference>
<dbReference type="Gene3D" id="1.50.40.10">
    <property type="entry name" value="Mitochondrial carrier domain"/>
    <property type="match status" value="1"/>
</dbReference>
<dbReference type="PROSITE" id="PS50920">
    <property type="entry name" value="SOLCAR"/>
    <property type="match status" value="3"/>
</dbReference>
<dbReference type="GO" id="GO:0015183">
    <property type="term" value="F:L-aspartate transmembrane transporter activity"/>
    <property type="evidence" value="ECO:0007669"/>
    <property type="project" value="TreeGrafter"/>
</dbReference>
<evidence type="ECO:0000256" key="9">
    <source>
        <dbReference type="ARBA" id="ARBA00022989"/>
    </source>
</evidence>
<comment type="caution">
    <text evidence="15">The sequence shown here is derived from an EMBL/GenBank/DDBJ whole genome shotgun (WGS) entry which is preliminary data.</text>
</comment>
<dbReference type="Pfam" id="PF00153">
    <property type="entry name" value="Mito_carr"/>
    <property type="match status" value="3"/>
</dbReference>
<dbReference type="InterPro" id="IPR051028">
    <property type="entry name" value="Mito_Solute_Carrier"/>
</dbReference>
<feature type="domain" description="EF-hand" evidence="14">
    <location>
        <begin position="233"/>
        <end position="268"/>
    </location>
</feature>
<dbReference type="Pfam" id="PF13202">
    <property type="entry name" value="EF-hand_5"/>
    <property type="match status" value="1"/>
</dbReference>
<keyword evidence="5" id="KW-0479">Metal-binding</keyword>
<proteinExistence type="inferred from homology"/>
<keyword evidence="16" id="KW-1185">Reference proteome</keyword>
<dbReference type="FunFam" id="1.10.238.10:FF:000396">
    <property type="entry name" value="Calcium-binding mitochondrial carrier protein Aralar1"/>
    <property type="match status" value="1"/>
</dbReference>
<comment type="subunit">
    <text evidence="12">Homodimer (via N-terminus).</text>
</comment>
<evidence type="ECO:0000256" key="10">
    <source>
        <dbReference type="ARBA" id="ARBA00023128"/>
    </source>
</evidence>
<keyword evidence="4 13" id="KW-0812">Transmembrane</keyword>
<organism evidence="15 16">
    <name type="scientific">Daphnia galeata</name>
    <dbReference type="NCBI Taxonomy" id="27404"/>
    <lineage>
        <taxon>Eukaryota</taxon>
        <taxon>Metazoa</taxon>
        <taxon>Ecdysozoa</taxon>
        <taxon>Arthropoda</taxon>
        <taxon>Crustacea</taxon>
        <taxon>Branchiopoda</taxon>
        <taxon>Diplostraca</taxon>
        <taxon>Cladocera</taxon>
        <taxon>Anomopoda</taxon>
        <taxon>Daphniidae</taxon>
        <taxon>Daphnia</taxon>
    </lineage>
</organism>
<protein>
    <recommendedName>
        <fullName evidence="14">EF-hand domain-containing protein</fullName>
    </recommendedName>
</protein>
<reference evidence="15" key="1">
    <citation type="submission" date="2021-11" db="EMBL/GenBank/DDBJ databases">
        <authorList>
            <person name="Schell T."/>
        </authorList>
    </citation>
    <scope>NUCLEOTIDE SEQUENCE</scope>
    <source>
        <strain evidence="15">M5</strain>
    </source>
</reference>
<evidence type="ECO:0000256" key="11">
    <source>
        <dbReference type="ARBA" id="ARBA00023136"/>
    </source>
</evidence>
<keyword evidence="7" id="KW-0999">Mitochondrion inner membrane</keyword>
<evidence type="ECO:0000256" key="8">
    <source>
        <dbReference type="ARBA" id="ARBA00022837"/>
    </source>
</evidence>
<keyword evidence="8" id="KW-0106">Calcium</keyword>
<evidence type="ECO:0000256" key="1">
    <source>
        <dbReference type="ARBA" id="ARBA00004448"/>
    </source>
</evidence>
<name>A0A8J2W9Y4_9CRUS</name>
<evidence type="ECO:0000256" key="6">
    <source>
        <dbReference type="ARBA" id="ARBA00022737"/>
    </source>
</evidence>
<evidence type="ECO:0000256" key="7">
    <source>
        <dbReference type="ARBA" id="ARBA00022792"/>
    </source>
</evidence>
<dbReference type="PANTHER" id="PTHR45678">
    <property type="entry name" value="MITOCHONDRIAL 2-OXODICARBOXYLATE CARRIER 1-RELATED"/>
    <property type="match status" value="1"/>
</dbReference>
<keyword evidence="3" id="KW-0813">Transport</keyword>
<dbReference type="InterPro" id="IPR002048">
    <property type="entry name" value="EF_hand_dom"/>
</dbReference>
<dbReference type="GO" id="GO:0005313">
    <property type="term" value="F:L-glutamate transmembrane transporter activity"/>
    <property type="evidence" value="ECO:0007669"/>
    <property type="project" value="TreeGrafter"/>
</dbReference>
<evidence type="ECO:0000256" key="5">
    <source>
        <dbReference type="ARBA" id="ARBA00022723"/>
    </source>
</evidence>
<evidence type="ECO:0000256" key="3">
    <source>
        <dbReference type="ARBA" id="ARBA00022448"/>
    </source>
</evidence>
<dbReference type="Proteomes" id="UP000789390">
    <property type="component" value="Unassembled WGS sequence"/>
</dbReference>
<evidence type="ECO:0000256" key="13">
    <source>
        <dbReference type="PROSITE-ProRule" id="PRU00282"/>
    </source>
</evidence>
<comment type="similarity">
    <text evidence="2">Belongs to the mitochondrial carrier (TC 2.A.29) family.</text>
</comment>
<dbReference type="OrthoDB" id="2161at2759"/>
<dbReference type="Gene3D" id="1.10.238.10">
    <property type="entry name" value="EF-hand"/>
    <property type="match status" value="2"/>
</dbReference>
<sequence>MVHDDDAILQRNLAFMADSVQGRVPPTVCRGDQQMSSVIGGLNTPTMAVSENVSTFQMESQTLGQKLLSLFSTPARCLQGVSTVKRAPTEELKAIFEKYASISKGPEKLMTSTDFIRGFLGLFPDANYDPNSIALLGGIIDSSKDGLISFPEFQAFEGLLCLPDALYLTAFQLFDTNGSGLVSFENFDNVMKQTTLHQRIPFDMDGEFVRLYFGKEKSRQISYSEFSQFLHDFHEEYAKVAFKRYDPEGTGFISAMDFNDIILSVKSHLLTPDVKSNLIALSRGGSSPGSKVSYAYFVAFTSLLNNMELIKKLYLQATSNKFDVEVTREEMLQVSQTMSQVTPLELEILFLLVDLHKQSGRITYADLQAIAPDQYMKKINQRLAAAKSAVPVDRSVTSQIFESAYRFTLGAVAGAVGATAVYPIDLVKTRMQNQRSGSFVGELMYRNSMDCCKKVIRHEGFFGLYRGLVPQLMGVAPEKAIKLTTNDLVRDKFTTKGQIPLYGEVIAGACAGGSQVVFTNPLEIVKIRLQVAGEIASASKVGAVSVVKELGFLGLYKGARACALRDIPFSAIYFPAYAHTKASMADENGYNSPLSLLVSGAIAGIPAASLVTPADVIKTRLQVVARKGQTTYSGVIDAARKIWAEEGGRAFWKGAGARVLRSSPQFGVTLVTYELLQRFFDVDFGGNRPTGSHAGKVEPLAVQKPIPADHIGGYQLALPIFAGMESKFGLFLPKFRAGSIVMPSSPSP</sequence>
<evidence type="ECO:0000259" key="14">
    <source>
        <dbReference type="PROSITE" id="PS50222"/>
    </source>
</evidence>
<gene>
    <name evidence="15" type="ORF">DGAL_LOCUS14073</name>
</gene>
<dbReference type="InterPro" id="IPR018108">
    <property type="entry name" value="MCP_transmembrane"/>
</dbReference>
<keyword evidence="9" id="KW-1133">Transmembrane helix</keyword>
<feature type="repeat" description="Solcar" evidence="13">
    <location>
        <begin position="499"/>
        <end position="583"/>
    </location>
</feature>
<evidence type="ECO:0000256" key="12">
    <source>
        <dbReference type="ARBA" id="ARBA00038674"/>
    </source>
</evidence>
<dbReference type="GO" id="GO:0005509">
    <property type="term" value="F:calcium ion binding"/>
    <property type="evidence" value="ECO:0007669"/>
    <property type="project" value="InterPro"/>
</dbReference>
<evidence type="ECO:0000256" key="4">
    <source>
        <dbReference type="ARBA" id="ARBA00022692"/>
    </source>
</evidence>
<dbReference type="GO" id="GO:0005743">
    <property type="term" value="C:mitochondrial inner membrane"/>
    <property type="evidence" value="ECO:0007669"/>
    <property type="project" value="UniProtKB-SubCell"/>
</dbReference>
<evidence type="ECO:0000256" key="2">
    <source>
        <dbReference type="ARBA" id="ARBA00006375"/>
    </source>
</evidence>
<dbReference type="FunFam" id="1.50.40.10:FF:000004">
    <property type="entry name" value="Calcium-binding mitochondrial carrier protein Aralar1"/>
    <property type="match status" value="1"/>
</dbReference>
<dbReference type="SMART" id="SM00054">
    <property type="entry name" value="EFh"/>
    <property type="match status" value="2"/>
</dbReference>
<feature type="repeat" description="Solcar" evidence="13">
    <location>
        <begin position="591"/>
        <end position="679"/>
    </location>
</feature>
<comment type="subcellular location">
    <subcellularLocation>
        <location evidence="1">Mitochondrion inner membrane</location>
        <topology evidence="1">Multi-pass membrane protein</topology>
    </subcellularLocation>
</comment>
<dbReference type="EMBL" id="CAKKLH010000303">
    <property type="protein sequence ID" value="CAH0110504.1"/>
    <property type="molecule type" value="Genomic_DNA"/>
</dbReference>
<accession>A0A8J2W9Y4</accession>
<keyword evidence="10" id="KW-0496">Mitochondrion</keyword>
<dbReference type="InterPro" id="IPR002067">
    <property type="entry name" value="MCP"/>
</dbReference>
<keyword evidence="11 13" id="KW-0472">Membrane</keyword>
<evidence type="ECO:0000313" key="15">
    <source>
        <dbReference type="EMBL" id="CAH0110504.1"/>
    </source>
</evidence>
<evidence type="ECO:0000313" key="16">
    <source>
        <dbReference type="Proteomes" id="UP000789390"/>
    </source>
</evidence>